<sequence length="148" mass="16170">MRDQEMLESLESPICHKGGARPEAEQLREGGPMPNAKLHFGIPELMGSCTKATEACASPGESNREARRLNRPHGEATEGWAFQGRRRHTPKLASPRQDASQSPSHTPQREATPGGKRGLMHSEIHPSFFTSLGIPIQSNKEPFLANPG</sequence>
<evidence type="ECO:0000313" key="3">
    <source>
        <dbReference type="Proteomes" id="UP001497522"/>
    </source>
</evidence>
<feature type="compositionally biased region" description="Polar residues" evidence="1">
    <location>
        <begin position="97"/>
        <end position="106"/>
    </location>
</feature>
<feature type="compositionally biased region" description="Basic and acidic residues" evidence="1">
    <location>
        <begin position="62"/>
        <end position="76"/>
    </location>
</feature>
<reference evidence="2" key="1">
    <citation type="submission" date="2024-03" db="EMBL/GenBank/DDBJ databases">
        <authorList>
            <consortium name="ELIXIR-Norway"/>
            <consortium name="Elixir Norway"/>
        </authorList>
    </citation>
    <scope>NUCLEOTIDE SEQUENCE</scope>
</reference>
<feature type="region of interest" description="Disordered" evidence="1">
    <location>
        <begin position="1"/>
        <end position="39"/>
    </location>
</feature>
<feature type="region of interest" description="Disordered" evidence="1">
    <location>
        <begin position="53"/>
        <end position="148"/>
    </location>
</feature>
<protein>
    <submittedName>
        <fullName evidence="2">Uncharacterized protein</fullName>
    </submittedName>
</protein>
<evidence type="ECO:0000256" key="1">
    <source>
        <dbReference type="SAM" id="MobiDB-lite"/>
    </source>
</evidence>
<dbReference type="EMBL" id="OZ023704">
    <property type="protein sequence ID" value="CAK9872506.1"/>
    <property type="molecule type" value="Genomic_DNA"/>
</dbReference>
<organism evidence="2 3">
    <name type="scientific">Sphagnum jensenii</name>
    <dbReference type="NCBI Taxonomy" id="128206"/>
    <lineage>
        <taxon>Eukaryota</taxon>
        <taxon>Viridiplantae</taxon>
        <taxon>Streptophyta</taxon>
        <taxon>Embryophyta</taxon>
        <taxon>Bryophyta</taxon>
        <taxon>Sphagnophytina</taxon>
        <taxon>Sphagnopsida</taxon>
        <taxon>Sphagnales</taxon>
        <taxon>Sphagnaceae</taxon>
        <taxon>Sphagnum</taxon>
    </lineage>
</organism>
<keyword evidence="3" id="KW-1185">Reference proteome</keyword>
<gene>
    <name evidence="2" type="ORF">CSSPJE1EN2_LOCUS15076</name>
</gene>
<dbReference type="Proteomes" id="UP001497522">
    <property type="component" value="Chromosome 3"/>
</dbReference>
<name>A0ABP1BCB3_9BRYO</name>
<proteinExistence type="predicted"/>
<accession>A0ABP1BCB3</accession>
<evidence type="ECO:0000313" key="2">
    <source>
        <dbReference type="EMBL" id="CAK9872506.1"/>
    </source>
</evidence>